<dbReference type="InterPro" id="IPR005586">
    <property type="entry name" value="ABC_trans_aux"/>
</dbReference>
<dbReference type="AlphaFoldDB" id="A0A1R3WP48"/>
<feature type="domain" description="ABC-type transport auxiliary lipoprotein component" evidence="2">
    <location>
        <begin position="33"/>
        <end position="192"/>
    </location>
</feature>
<feature type="signal peptide" evidence="1">
    <location>
        <begin position="1"/>
        <end position="23"/>
    </location>
</feature>
<protein>
    <submittedName>
        <fullName evidence="3">ABC-type uncharacterized transport system, auxiliary component</fullName>
    </submittedName>
</protein>
<feature type="chain" id="PRO_5013249651" evidence="1">
    <location>
        <begin position="24"/>
        <end position="199"/>
    </location>
</feature>
<evidence type="ECO:0000256" key="1">
    <source>
        <dbReference type="SAM" id="SignalP"/>
    </source>
</evidence>
<dbReference type="STRING" id="515897.SAMN05421849_1164"/>
<dbReference type="Proteomes" id="UP000192455">
    <property type="component" value="Unassembled WGS sequence"/>
</dbReference>
<evidence type="ECO:0000313" key="4">
    <source>
        <dbReference type="Proteomes" id="UP000192455"/>
    </source>
</evidence>
<name>A0A1R3WP48_9RHOB</name>
<accession>A0A1R3WP48</accession>
<keyword evidence="1" id="KW-0732">Signal</keyword>
<dbReference type="EMBL" id="FTPS01000001">
    <property type="protein sequence ID" value="SIT79572.1"/>
    <property type="molecule type" value="Genomic_DNA"/>
</dbReference>
<dbReference type="PROSITE" id="PS51257">
    <property type="entry name" value="PROKAR_LIPOPROTEIN"/>
    <property type="match status" value="1"/>
</dbReference>
<sequence length="199" mass="20711">MTMTRRFAILGAAASLGGCSALSALNTPARNIYDLLPASGSATGRRSGRTLVVARPDAAAAIAGDRIMIKPAPQAVTYLGESRWSDELPELIQSLLVRSIAGTGRIAYVGGGDGGPVPDLALLTRIDGFQAELVGDQVRVVLDMTLTLLRDADQQVIASRIWRHAAPSQDDGAPAIAAALQTVLNAVLPQMADWVVASA</sequence>
<keyword evidence="4" id="KW-1185">Reference proteome</keyword>
<gene>
    <name evidence="3" type="ORF">SAMN05421849_1164</name>
</gene>
<dbReference type="Gene3D" id="3.40.50.10610">
    <property type="entry name" value="ABC-type transport auxiliary lipoprotein component"/>
    <property type="match status" value="1"/>
</dbReference>
<dbReference type="SUPFAM" id="SSF159594">
    <property type="entry name" value="XCC0632-like"/>
    <property type="match status" value="1"/>
</dbReference>
<proteinExistence type="predicted"/>
<evidence type="ECO:0000313" key="3">
    <source>
        <dbReference type="EMBL" id="SIT79572.1"/>
    </source>
</evidence>
<dbReference type="Pfam" id="PF03886">
    <property type="entry name" value="ABC_trans_aux"/>
    <property type="match status" value="1"/>
</dbReference>
<organism evidence="3 4">
    <name type="scientific">Pontibaca methylaminivorans</name>
    <dbReference type="NCBI Taxonomy" id="515897"/>
    <lineage>
        <taxon>Bacteria</taxon>
        <taxon>Pseudomonadati</taxon>
        <taxon>Pseudomonadota</taxon>
        <taxon>Alphaproteobacteria</taxon>
        <taxon>Rhodobacterales</taxon>
        <taxon>Roseobacteraceae</taxon>
        <taxon>Pontibaca</taxon>
    </lineage>
</organism>
<evidence type="ECO:0000259" key="2">
    <source>
        <dbReference type="Pfam" id="PF03886"/>
    </source>
</evidence>
<reference evidence="3 4" key="1">
    <citation type="submission" date="2017-01" db="EMBL/GenBank/DDBJ databases">
        <authorList>
            <person name="Mah S.A."/>
            <person name="Swanson W.J."/>
            <person name="Moy G.W."/>
            <person name="Vacquier V.D."/>
        </authorList>
    </citation>
    <scope>NUCLEOTIDE SEQUENCE [LARGE SCALE GENOMIC DNA]</scope>
    <source>
        <strain evidence="3 4">DSM 21219</strain>
    </source>
</reference>
<dbReference type="RefSeq" id="WP_234967711.1">
    <property type="nucleotide sequence ID" value="NZ_FTPS01000001.1"/>
</dbReference>